<dbReference type="EMBL" id="PVWK01000010">
    <property type="protein sequence ID" value="PSB35172.1"/>
    <property type="molecule type" value="Genomic_DNA"/>
</dbReference>
<reference evidence="9" key="1">
    <citation type="submission" date="2018-02" db="EMBL/GenBank/DDBJ databases">
        <authorList>
            <person name="Moore K."/>
            <person name="Momper L."/>
        </authorList>
    </citation>
    <scope>NUCLEOTIDE SEQUENCE [LARGE SCALE GENOMIC DNA]</scope>
    <source>
        <strain evidence="9">ULC18</strain>
    </source>
</reference>
<dbReference type="InterPro" id="IPR027372">
    <property type="entry name" value="Phytase-like_dom"/>
</dbReference>
<name>A0A2T1EQZ1_9CYAN</name>
<dbReference type="Pfam" id="PF03009">
    <property type="entry name" value="GDPD"/>
    <property type="match status" value="2"/>
</dbReference>
<evidence type="ECO:0000256" key="1">
    <source>
        <dbReference type="ARBA" id="ARBA00007277"/>
    </source>
</evidence>
<dbReference type="GO" id="GO:0008889">
    <property type="term" value="F:glycerophosphodiester phosphodiesterase activity"/>
    <property type="evidence" value="ECO:0007669"/>
    <property type="project" value="UniProtKB-EC"/>
</dbReference>
<dbReference type="GO" id="GO:0006629">
    <property type="term" value="P:lipid metabolic process"/>
    <property type="evidence" value="ECO:0007669"/>
    <property type="project" value="InterPro"/>
</dbReference>
<dbReference type="InterPro" id="IPR001343">
    <property type="entry name" value="Hemolysn_Ca-bd"/>
</dbReference>
<dbReference type="SUPFAM" id="SSF51695">
    <property type="entry name" value="PLC-like phosphodiesterases"/>
    <property type="match status" value="2"/>
</dbReference>
<accession>A0A2T1EQZ1</accession>
<dbReference type="Proteomes" id="UP000239576">
    <property type="component" value="Unassembled WGS sequence"/>
</dbReference>
<proteinExistence type="inferred from homology"/>
<dbReference type="GO" id="GO:0042597">
    <property type="term" value="C:periplasmic space"/>
    <property type="evidence" value="ECO:0007669"/>
    <property type="project" value="TreeGrafter"/>
</dbReference>
<dbReference type="RefSeq" id="WP_106254528.1">
    <property type="nucleotide sequence ID" value="NZ_CAWNSW010000022.1"/>
</dbReference>
<dbReference type="CDD" id="cd08602">
    <property type="entry name" value="GDPD_ScGlpQ1_like"/>
    <property type="match status" value="2"/>
</dbReference>
<evidence type="ECO:0000256" key="2">
    <source>
        <dbReference type="ARBA" id="ARBA00012247"/>
    </source>
</evidence>
<feature type="domain" description="GP-PDE" evidence="7">
    <location>
        <begin position="182"/>
        <end position="536"/>
    </location>
</feature>
<feature type="domain" description="GP-PDE" evidence="7">
    <location>
        <begin position="566"/>
        <end position="920"/>
    </location>
</feature>
<organism evidence="8 9">
    <name type="scientific">Stenomitos frigidus ULC18</name>
    <dbReference type="NCBI Taxonomy" id="2107698"/>
    <lineage>
        <taxon>Bacteria</taxon>
        <taxon>Bacillati</taxon>
        <taxon>Cyanobacteriota</taxon>
        <taxon>Cyanophyceae</taxon>
        <taxon>Leptolyngbyales</taxon>
        <taxon>Leptolyngbyaceae</taxon>
        <taxon>Stenomitos</taxon>
    </lineage>
</organism>
<dbReference type="Gene3D" id="3.20.20.190">
    <property type="entry name" value="Phosphatidylinositol (PI) phosphodiesterase"/>
    <property type="match status" value="2"/>
</dbReference>
<evidence type="ECO:0000256" key="5">
    <source>
        <dbReference type="ARBA" id="ARBA00022801"/>
    </source>
</evidence>
<protein>
    <recommendedName>
        <fullName evidence="2">glycerophosphodiester phosphodiesterase</fullName>
        <ecNumber evidence="2">3.1.4.46</ecNumber>
    </recommendedName>
</protein>
<dbReference type="InterPro" id="IPR011049">
    <property type="entry name" value="Serralysin-like_metalloprot_C"/>
</dbReference>
<dbReference type="Gene3D" id="2.150.10.10">
    <property type="entry name" value="Serralysin-like metalloprotease, C-terminal"/>
    <property type="match status" value="1"/>
</dbReference>
<dbReference type="PROSITE" id="PS51704">
    <property type="entry name" value="GP_PDE"/>
    <property type="match status" value="2"/>
</dbReference>
<dbReference type="GO" id="GO:0006071">
    <property type="term" value="P:glycerol metabolic process"/>
    <property type="evidence" value="ECO:0007669"/>
    <property type="project" value="UniProtKB-KW"/>
</dbReference>
<dbReference type="GO" id="GO:0005509">
    <property type="term" value="F:calcium ion binding"/>
    <property type="evidence" value="ECO:0007669"/>
    <property type="project" value="InterPro"/>
</dbReference>
<dbReference type="PANTHER" id="PTHR43620">
    <property type="entry name" value="GLYCEROPHOSPHORYL DIESTER PHOSPHODIESTERASE"/>
    <property type="match status" value="1"/>
</dbReference>
<evidence type="ECO:0000256" key="6">
    <source>
        <dbReference type="ARBA" id="ARBA00047512"/>
    </source>
</evidence>
<dbReference type="SUPFAM" id="SSF51120">
    <property type="entry name" value="beta-Roll"/>
    <property type="match status" value="1"/>
</dbReference>
<evidence type="ECO:0000256" key="4">
    <source>
        <dbReference type="ARBA" id="ARBA00022798"/>
    </source>
</evidence>
<keyword evidence="5" id="KW-0378">Hydrolase</keyword>
<dbReference type="InterPro" id="IPR030395">
    <property type="entry name" value="GP_PDE_dom"/>
</dbReference>
<dbReference type="OrthoDB" id="384721at2"/>
<keyword evidence="4" id="KW-0319">Glycerol metabolism</keyword>
<dbReference type="AlphaFoldDB" id="A0A2T1EQZ1"/>
<sequence>MADVTLKGFASLPADTFADGPAAGNGGIAANGRTGPFPGQPVQGFSGVQFADNNRFWFMPDNGFGAKGNSADFLLRIYQVNPSFQGAEASGDGRVTVGNFIQLRDPDKKISFSITNGKTSDRFLTGADFDIESFVIAKDGTIWIGDEFGPFLLHFDATGKLLEAPVPTPNINPLPTLNGQAPIVIGHRGASGDRPEHTLESYKLAIQRGADFIEPDLVVTKDGVLIARHEPDITGTTDVASRPEFADRKTTKLLDGAPVTGWFAEDFTLAEIKTLRAVERLSFREQTFNGVFEIPTLDEIIALVKQTEKDTGKKIGIYPETKHPTYFAEKGFNTSQLLVDTLVKNDFTDPSRIFIQSFEVSNLKALHDTIMPNAGIDIPLVQLIDAYDVADDGTLLYEDVNARPYDFAVAGDTRTYGDLITPAGLAEIATYADGIGPWKRQIVSVKIVDKDGDGKADDLNGDGVINDADKVTLAPTSLVTDAHNVGLLVHPYTFRNEGRYLASDYNGNPELELRQFINLGVDGFFDDFPGTGDLVRDQIVSPFVRSPQNPDVLKQPTFDTLSGKAPIVIGHRGASGERPEHTLASYKVAIAGGADFIEPDLVVTKDGVLIARHEPMLAVLNADGTVNLTNTSTDIYKRPEFADRLTTKTLDGVAVKGWFAEDFTLAEIKTLNAIERLPALRGTAYDNDGLKVPTFQEVIDLVKQYEKETGRKIGIYPETKHPTFFANQGFNTSQLLVDTLVKNNFTDPSRVYIQSFEVSNLQDLKTNILPKAGVNLPIIQLTSASGSPYDFVAKGDKRTYADLTTANGLKEVATYATGIGPDKRQIVPASTVDRNNDGLPDDLNGDNQISDADRVLGAPTNLIQNAHSAGLLVHLYTLRNESFFLASDYENNPIKEFQQFIDLGVDGFFTDFPGTGRNVLINDYFAGTGYTPGASNNYNPNLPYNSDSNQPYYGNLVVANLGRSKGFEGMAISPDKSTLYPLLEGTVVGDPAGALRIYEFDVATKQYEGLVGYYKLENPANAIGDFTVVNDHEYLVIERDENQGAAAQFKKIFKVDFAQQDANGFVAKTEIANLLDIKDPNDLNKDGSTTYNMPFQTIEDVLVIDANTILVANDNNYPFSVGRPPAIDNNEIVLLQLGQPLNLDPRVGLAGLNIQSYEGTEGNDRLRGDQLDDYIDAGAGDDFLRGGKGNNFLKGGEGSDTFVLAKGGTQTIADFESGTDLIALPAGLGFNKLSIVQGTALNANDTLIQRQGKTLAVLSGIQASTITAHDFTSI</sequence>
<gene>
    <name evidence="8" type="ORF">C7B82_01425</name>
</gene>
<dbReference type="EC" id="3.1.4.46" evidence="2"/>
<dbReference type="Pfam" id="PF00353">
    <property type="entry name" value="HemolysinCabind"/>
    <property type="match status" value="1"/>
</dbReference>
<dbReference type="PANTHER" id="PTHR43620:SF7">
    <property type="entry name" value="GLYCEROPHOSPHODIESTER PHOSPHODIESTERASE GDPD5-RELATED"/>
    <property type="match status" value="1"/>
</dbReference>
<evidence type="ECO:0000313" key="8">
    <source>
        <dbReference type="EMBL" id="PSB35172.1"/>
    </source>
</evidence>
<dbReference type="PRINTS" id="PR00313">
    <property type="entry name" value="CABNDNGRPT"/>
</dbReference>
<reference evidence="8 9" key="2">
    <citation type="submission" date="2018-03" db="EMBL/GenBank/DDBJ databases">
        <title>The ancient ancestry and fast evolution of plastids.</title>
        <authorList>
            <person name="Moore K.R."/>
            <person name="Magnabosco C."/>
            <person name="Momper L."/>
            <person name="Gold D.A."/>
            <person name="Bosak T."/>
            <person name="Fournier G.P."/>
        </authorList>
    </citation>
    <scope>NUCLEOTIDE SEQUENCE [LARGE SCALE GENOMIC DNA]</scope>
    <source>
        <strain evidence="8 9">ULC18</strain>
    </source>
</reference>
<comment type="caution">
    <text evidence="8">The sequence shown here is derived from an EMBL/GenBank/DDBJ whole genome shotgun (WGS) entry which is preliminary data.</text>
</comment>
<evidence type="ECO:0000256" key="3">
    <source>
        <dbReference type="ARBA" id="ARBA00022729"/>
    </source>
</evidence>
<comment type="similarity">
    <text evidence="1">Belongs to the glycerophosphoryl diester phosphodiesterase family.</text>
</comment>
<keyword evidence="3" id="KW-0732">Signal</keyword>
<evidence type="ECO:0000259" key="7">
    <source>
        <dbReference type="PROSITE" id="PS51704"/>
    </source>
</evidence>
<comment type="catalytic activity">
    <reaction evidence="6">
        <text>a sn-glycero-3-phosphodiester + H2O = an alcohol + sn-glycerol 3-phosphate + H(+)</text>
        <dbReference type="Rhea" id="RHEA:12969"/>
        <dbReference type="ChEBI" id="CHEBI:15377"/>
        <dbReference type="ChEBI" id="CHEBI:15378"/>
        <dbReference type="ChEBI" id="CHEBI:30879"/>
        <dbReference type="ChEBI" id="CHEBI:57597"/>
        <dbReference type="ChEBI" id="CHEBI:83408"/>
        <dbReference type="EC" id="3.1.4.46"/>
    </reaction>
</comment>
<dbReference type="Pfam" id="PF13449">
    <property type="entry name" value="Phytase-like"/>
    <property type="match status" value="2"/>
</dbReference>
<evidence type="ECO:0000313" key="9">
    <source>
        <dbReference type="Proteomes" id="UP000239576"/>
    </source>
</evidence>
<dbReference type="InterPro" id="IPR017946">
    <property type="entry name" value="PLC-like_Pdiesterase_TIM-brl"/>
</dbReference>
<keyword evidence="9" id="KW-1185">Reference proteome</keyword>